<evidence type="ECO:0000313" key="1">
    <source>
        <dbReference type="EMBL" id="RGV14968.1"/>
    </source>
</evidence>
<gene>
    <name evidence="3" type="ORF">DW027_21035</name>
    <name evidence="2" type="ORF">DW042_20350</name>
    <name evidence="1" type="ORF">DWW25_09865</name>
</gene>
<evidence type="ECO:0000313" key="2">
    <source>
        <dbReference type="EMBL" id="RHK91426.1"/>
    </source>
</evidence>
<sequence>MISLIANIGIQMFTFPIKFDPQDNVKMFFHEWLDPEKLFLKLELVQDISTESGVVYVKKYDLYNAGFLSADTSITKLNWDEVSAEGIKPLKMDADMCEGVRGNIFRMNFSDRNCKLSFFENVWLPIPYFLVNAKNRFRFGPLNWSRFKLVPRAEENEYDVILAFDTRSYYEEGDEYNEGPVFADNYQKELTFSVCENDFLLADYCAGGKPWSYIDNYLMQVVYPDATKVNRIRVSQNDFKYSYIATYIYLIKSIVRQNLFPKVTLYKDRDVTVKDIDMIIDVGNSRTTALLVEDNMNFNQVRPLELIDYTDIIMHNENGMPQLKVYKDPFDMHLAFRKAQFGNIGIKDSLQFVYPSLVRLGIEANNLARKAADYELGRQSYSTYSSPKRYLWDDKKQKYDWEFVRLPNESQDDSVLILQGITSQLNADGSINAENNGGVLKRYPRRSLMTFAFLEMFVQARFQINSHAYREFRGETDSPRRIRRVIVTCPTAMSKIEREALINSAKDAALLLKNFSENKGPQSNNSLNVDVIIVPKLQKTSDKWYYDEATCAQLVYMYAEMSQRYNCHCEEFFHLYGRKREDDLNNSLIVGSLDIGAGTSDLMICKYDYKNKDIVKLVPSPLFYDSYYYAGDDMLKMLILNLIIQGEHSMLRKYLRNISSEEYHKKIYSFFGPDHNEQSFTDRLLRRDFNLQISVPLISYFLELLSKGTKRCAVRYEDVFSLNQPSPIVLESFKRHFGFDFEQIEWIFDPDNVSVLIERAFEPLLKKIAAIMYAYSCDIIVLSGRPTSLPPIEKIFLKYYPVAPNRLVLLNKYHIGTWYPFNDGLGYMTSPKTVVSVGAMIGHYSTDLANLKNFSIDTTELGKRICSTANFLLNPNPLSNKEHLYILTPSKKNGELVVNSLPVYIEAKQIDSDLYPARVLFCIDFDDVKIAKLIESKYDDLSTSKIEELVEERKHLLKQKLPFTFKIEKVDSNNERENIEICEVSNSEQEDITPFFGKRLTIHSLGVSNCYWLDSGAFEL</sequence>
<dbReference type="AlphaFoldDB" id="A0A415KBY0"/>
<dbReference type="EMBL" id="QROC01000034">
    <property type="protein sequence ID" value="RHK91426.1"/>
    <property type="molecule type" value="Genomic_DNA"/>
</dbReference>
<evidence type="ECO:0000313" key="5">
    <source>
        <dbReference type="Proteomes" id="UP000284417"/>
    </source>
</evidence>
<dbReference type="Proteomes" id="UP000283369">
    <property type="component" value="Unassembled WGS sequence"/>
</dbReference>
<dbReference type="EMBL" id="QROO01000033">
    <property type="protein sequence ID" value="RHL33735.1"/>
    <property type="molecule type" value="Genomic_DNA"/>
</dbReference>
<dbReference type="RefSeq" id="WP_117809629.1">
    <property type="nucleotide sequence ID" value="NZ_JAASHA010000015.1"/>
</dbReference>
<proteinExistence type="predicted"/>
<dbReference type="Proteomes" id="UP000284417">
    <property type="component" value="Unassembled WGS sequence"/>
</dbReference>
<evidence type="ECO:0000313" key="4">
    <source>
        <dbReference type="Proteomes" id="UP000283369"/>
    </source>
</evidence>
<dbReference type="Pfam" id="PF07520">
    <property type="entry name" value="SrfB"/>
    <property type="match status" value="1"/>
</dbReference>
<accession>A0A415KBY0</accession>
<protein>
    <submittedName>
        <fullName evidence="3">Virulence factor SrfB</fullName>
    </submittedName>
</protein>
<dbReference type="InterPro" id="IPR009216">
    <property type="entry name" value="Virulence_factor_SrfB"/>
</dbReference>
<comment type="caution">
    <text evidence="3">The sequence shown here is derived from an EMBL/GenBank/DDBJ whole genome shotgun (WGS) entry which is preliminary data.</text>
</comment>
<reference evidence="4 5" key="1">
    <citation type="submission" date="2018-08" db="EMBL/GenBank/DDBJ databases">
        <title>A genome reference for cultivated species of the human gut microbiota.</title>
        <authorList>
            <person name="Zou Y."/>
            <person name="Xue W."/>
            <person name="Luo G."/>
        </authorList>
    </citation>
    <scope>NUCLEOTIDE SEQUENCE [LARGE SCALE GENOMIC DNA]</scope>
    <source>
        <strain evidence="1 4">AF14-7</strain>
        <strain evidence="3 6">AF38-2</strain>
        <strain evidence="2 5">AF39-6AC</strain>
    </source>
</reference>
<dbReference type="Proteomes" id="UP000284495">
    <property type="component" value="Unassembled WGS sequence"/>
</dbReference>
<organism evidence="3 6">
    <name type="scientific">Bacteroides xylanisolvens</name>
    <dbReference type="NCBI Taxonomy" id="371601"/>
    <lineage>
        <taxon>Bacteria</taxon>
        <taxon>Pseudomonadati</taxon>
        <taxon>Bacteroidota</taxon>
        <taxon>Bacteroidia</taxon>
        <taxon>Bacteroidales</taxon>
        <taxon>Bacteroidaceae</taxon>
        <taxon>Bacteroides</taxon>
    </lineage>
</organism>
<evidence type="ECO:0000313" key="3">
    <source>
        <dbReference type="EMBL" id="RHL33735.1"/>
    </source>
</evidence>
<name>A0A415KBY0_9BACE</name>
<dbReference type="EMBL" id="QRYV01000020">
    <property type="protein sequence ID" value="RGV14968.1"/>
    <property type="molecule type" value="Genomic_DNA"/>
</dbReference>
<evidence type="ECO:0000313" key="6">
    <source>
        <dbReference type="Proteomes" id="UP000284495"/>
    </source>
</evidence>